<feature type="compositionally biased region" description="Polar residues" evidence="1">
    <location>
        <begin position="32"/>
        <end position="46"/>
    </location>
</feature>
<evidence type="ECO:0000313" key="2">
    <source>
        <dbReference type="EMBL" id="KHN20790.1"/>
    </source>
</evidence>
<evidence type="ECO:0000313" key="4">
    <source>
        <dbReference type="Proteomes" id="UP000289340"/>
    </source>
</evidence>
<dbReference type="Proteomes" id="UP000289340">
    <property type="component" value="Chromosome 15"/>
</dbReference>
<protein>
    <submittedName>
        <fullName evidence="2">Uncharacterized protein</fullName>
    </submittedName>
</protein>
<organism evidence="2">
    <name type="scientific">Glycine soja</name>
    <name type="common">Wild soybean</name>
    <dbReference type="NCBI Taxonomy" id="3848"/>
    <lineage>
        <taxon>Eukaryota</taxon>
        <taxon>Viridiplantae</taxon>
        <taxon>Streptophyta</taxon>
        <taxon>Embryophyta</taxon>
        <taxon>Tracheophyta</taxon>
        <taxon>Spermatophyta</taxon>
        <taxon>Magnoliopsida</taxon>
        <taxon>eudicotyledons</taxon>
        <taxon>Gunneridae</taxon>
        <taxon>Pentapetalae</taxon>
        <taxon>rosids</taxon>
        <taxon>fabids</taxon>
        <taxon>Fabales</taxon>
        <taxon>Fabaceae</taxon>
        <taxon>Papilionoideae</taxon>
        <taxon>50 kb inversion clade</taxon>
        <taxon>NPAAA clade</taxon>
        <taxon>indigoferoid/millettioid clade</taxon>
        <taxon>Phaseoleae</taxon>
        <taxon>Glycine</taxon>
        <taxon>Glycine subgen. Soja</taxon>
    </lineage>
</organism>
<dbReference type="PANTHER" id="PTHR33484">
    <property type="entry name" value="BNAC07G33360D PROTEIN"/>
    <property type="match status" value="1"/>
</dbReference>
<accession>A0A0B2QHP2</accession>
<name>A0A0B2QHP2_GLYSO</name>
<dbReference type="Proteomes" id="UP000053555">
    <property type="component" value="Unassembled WGS sequence"/>
</dbReference>
<evidence type="ECO:0000313" key="3">
    <source>
        <dbReference type="EMBL" id="RZB64719.1"/>
    </source>
</evidence>
<dbReference type="EMBL" id="KN658226">
    <property type="protein sequence ID" value="KHN20790.1"/>
    <property type="molecule type" value="Genomic_DNA"/>
</dbReference>
<dbReference type="EMBL" id="QZWG01000015">
    <property type="protein sequence ID" value="RZB64719.1"/>
    <property type="molecule type" value="Genomic_DNA"/>
</dbReference>
<reference evidence="3 4" key="2">
    <citation type="submission" date="2018-09" db="EMBL/GenBank/DDBJ databases">
        <title>A high-quality reference genome of wild soybean provides a powerful tool to mine soybean genomes.</title>
        <authorList>
            <person name="Xie M."/>
            <person name="Chung C.Y.L."/>
            <person name="Li M.-W."/>
            <person name="Wong F.-L."/>
            <person name="Chan T.-F."/>
            <person name="Lam H.-M."/>
        </authorList>
    </citation>
    <scope>NUCLEOTIDE SEQUENCE [LARGE SCALE GENOMIC DNA]</scope>
    <source>
        <strain evidence="4">cv. W05</strain>
        <tissue evidence="3">Hypocotyl of etiolated seedlings</tissue>
    </source>
</reference>
<reference evidence="2" key="1">
    <citation type="submission" date="2014-07" db="EMBL/GenBank/DDBJ databases">
        <title>Identification of a novel salt tolerance gene in wild soybean by whole-genome sequencing.</title>
        <authorList>
            <person name="Lam H.-M."/>
            <person name="Qi X."/>
            <person name="Li M.-W."/>
            <person name="Liu X."/>
            <person name="Xie M."/>
            <person name="Ni M."/>
            <person name="Xu X."/>
        </authorList>
    </citation>
    <scope>NUCLEOTIDE SEQUENCE [LARGE SCALE GENOMIC DNA]</scope>
    <source>
        <tissue evidence="2">Root</tissue>
    </source>
</reference>
<sequence>MAPQQDLVKIGLEGFDLIDRFYGAPIRRPANVSKQRQGRSGVQATHQNHKEEPVVINSREAASKFGGIMVVNYYPKTKPQNRWGKFIQAFKP</sequence>
<proteinExistence type="predicted"/>
<feature type="region of interest" description="Disordered" evidence="1">
    <location>
        <begin position="28"/>
        <end position="52"/>
    </location>
</feature>
<dbReference type="PANTHER" id="PTHR33484:SF12">
    <property type="entry name" value="AP2_ERF DOMAIN-CONTAINING PROTEIN"/>
    <property type="match status" value="1"/>
</dbReference>
<dbReference type="AlphaFoldDB" id="A0A0B2QHP2"/>
<keyword evidence="4" id="KW-1185">Reference proteome</keyword>
<gene>
    <name evidence="3" type="ORF">D0Y65_040986</name>
    <name evidence="2" type="ORF">glysoja_037390</name>
</gene>
<evidence type="ECO:0000256" key="1">
    <source>
        <dbReference type="SAM" id="MobiDB-lite"/>
    </source>
</evidence>